<dbReference type="SUPFAM" id="SSF54909">
    <property type="entry name" value="Dimeric alpha+beta barrel"/>
    <property type="match status" value="1"/>
</dbReference>
<evidence type="ECO:0008006" key="3">
    <source>
        <dbReference type="Google" id="ProtNLM"/>
    </source>
</evidence>
<gene>
    <name evidence="1" type="ORF">Voc01_080510</name>
</gene>
<dbReference type="AlphaFoldDB" id="A0A8J4EFS1"/>
<comment type="caution">
    <text evidence="1">The sequence shown here is derived from an EMBL/GenBank/DDBJ whole genome shotgun (WGS) entry which is preliminary data.</text>
</comment>
<protein>
    <recommendedName>
        <fullName evidence="3">Stress responsive alpha-beta barrel domain protein</fullName>
    </recommendedName>
</protein>
<evidence type="ECO:0000313" key="1">
    <source>
        <dbReference type="EMBL" id="GIJ73134.1"/>
    </source>
</evidence>
<dbReference type="EMBL" id="BOPH01000110">
    <property type="protein sequence ID" value="GIJ73134.1"/>
    <property type="molecule type" value="Genomic_DNA"/>
</dbReference>
<keyword evidence="2" id="KW-1185">Reference proteome</keyword>
<evidence type="ECO:0000313" key="2">
    <source>
        <dbReference type="Proteomes" id="UP000635606"/>
    </source>
</evidence>
<dbReference type="RefSeq" id="WP_203932968.1">
    <property type="nucleotide sequence ID" value="NZ_BOPH01000110.1"/>
</dbReference>
<organism evidence="1 2">
    <name type="scientific">Virgisporangium ochraceum</name>
    <dbReference type="NCBI Taxonomy" id="65505"/>
    <lineage>
        <taxon>Bacteria</taxon>
        <taxon>Bacillati</taxon>
        <taxon>Actinomycetota</taxon>
        <taxon>Actinomycetes</taxon>
        <taxon>Micromonosporales</taxon>
        <taxon>Micromonosporaceae</taxon>
        <taxon>Virgisporangium</taxon>
    </lineage>
</organism>
<proteinExistence type="predicted"/>
<accession>A0A8J4EFS1</accession>
<sequence length="61" mass="6660">MIAHVVIWTFRPGVTPADVDALVGELRDHPGHQRIATEILAPMTATRIAVQFEVPPTFVGL</sequence>
<reference evidence="1" key="1">
    <citation type="submission" date="2021-01" db="EMBL/GenBank/DDBJ databases">
        <title>Whole genome shotgun sequence of Virgisporangium ochraceum NBRC 16418.</title>
        <authorList>
            <person name="Komaki H."/>
            <person name="Tamura T."/>
        </authorList>
    </citation>
    <scope>NUCLEOTIDE SEQUENCE</scope>
    <source>
        <strain evidence="1">NBRC 16418</strain>
    </source>
</reference>
<dbReference type="InterPro" id="IPR011008">
    <property type="entry name" value="Dimeric_a/b-barrel"/>
</dbReference>
<dbReference type="Proteomes" id="UP000635606">
    <property type="component" value="Unassembled WGS sequence"/>
</dbReference>
<name>A0A8J4EFS1_9ACTN</name>